<name>A0A2P2Q783_RHIMU</name>
<dbReference type="EMBL" id="GGEC01082351">
    <property type="protein sequence ID" value="MBX62835.1"/>
    <property type="molecule type" value="Transcribed_RNA"/>
</dbReference>
<protein>
    <submittedName>
        <fullName evidence="1">Uncharacterized protein</fullName>
    </submittedName>
</protein>
<proteinExistence type="predicted"/>
<evidence type="ECO:0000313" key="1">
    <source>
        <dbReference type="EMBL" id="MBX62835.1"/>
    </source>
</evidence>
<sequence>MFRARRNQQYYESLTSGMRGLYRSMLT</sequence>
<accession>A0A2P2Q783</accession>
<organism evidence="1">
    <name type="scientific">Rhizophora mucronata</name>
    <name type="common">Asiatic mangrove</name>
    <dbReference type="NCBI Taxonomy" id="61149"/>
    <lineage>
        <taxon>Eukaryota</taxon>
        <taxon>Viridiplantae</taxon>
        <taxon>Streptophyta</taxon>
        <taxon>Embryophyta</taxon>
        <taxon>Tracheophyta</taxon>
        <taxon>Spermatophyta</taxon>
        <taxon>Magnoliopsida</taxon>
        <taxon>eudicotyledons</taxon>
        <taxon>Gunneridae</taxon>
        <taxon>Pentapetalae</taxon>
        <taxon>rosids</taxon>
        <taxon>fabids</taxon>
        <taxon>Malpighiales</taxon>
        <taxon>Rhizophoraceae</taxon>
        <taxon>Rhizophora</taxon>
    </lineage>
</organism>
<dbReference type="AlphaFoldDB" id="A0A2P2Q783"/>
<reference evidence="1" key="1">
    <citation type="submission" date="2018-02" db="EMBL/GenBank/DDBJ databases">
        <title>Rhizophora mucronata_Transcriptome.</title>
        <authorList>
            <person name="Meera S.P."/>
            <person name="Sreeshan A."/>
            <person name="Augustine A."/>
        </authorList>
    </citation>
    <scope>NUCLEOTIDE SEQUENCE</scope>
    <source>
        <tissue evidence="1">Leaf</tissue>
    </source>
</reference>